<dbReference type="STRING" id="1033802.SSPSH_000413"/>
<evidence type="ECO:0000256" key="1">
    <source>
        <dbReference type="ARBA" id="ARBA00004496"/>
    </source>
</evidence>
<evidence type="ECO:0000256" key="11">
    <source>
        <dbReference type="HAMAP-Rule" id="MF_00255"/>
    </source>
</evidence>
<dbReference type="PROSITE" id="PS50861">
    <property type="entry name" value="AA_TRNA_LIGASE_II_GLYAB"/>
    <property type="match status" value="1"/>
</dbReference>
<keyword evidence="8 11" id="KW-0648">Protein biosynthesis</keyword>
<dbReference type="GO" id="GO:0005524">
    <property type="term" value="F:ATP binding"/>
    <property type="evidence" value="ECO:0007669"/>
    <property type="project" value="UniProtKB-UniRule"/>
</dbReference>
<feature type="domain" description="DALR anticodon binding" evidence="12">
    <location>
        <begin position="579"/>
        <end position="673"/>
    </location>
</feature>
<dbReference type="eggNOG" id="COG0751">
    <property type="taxonomic scope" value="Bacteria"/>
</dbReference>
<comment type="subcellular location">
    <subcellularLocation>
        <location evidence="1 11">Cytoplasm</location>
    </subcellularLocation>
</comment>
<evidence type="ECO:0000256" key="7">
    <source>
        <dbReference type="ARBA" id="ARBA00022840"/>
    </source>
</evidence>
<comment type="catalytic activity">
    <reaction evidence="10 11">
        <text>tRNA(Gly) + glycine + ATP = glycyl-tRNA(Gly) + AMP + diphosphate</text>
        <dbReference type="Rhea" id="RHEA:16013"/>
        <dbReference type="Rhea" id="RHEA-COMP:9664"/>
        <dbReference type="Rhea" id="RHEA-COMP:9683"/>
        <dbReference type="ChEBI" id="CHEBI:30616"/>
        <dbReference type="ChEBI" id="CHEBI:33019"/>
        <dbReference type="ChEBI" id="CHEBI:57305"/>
        <dbReference type="ChEBI" id="CHEBI:78442"/>
        <dbReference type="ChEBI" id="CHEBI:78522"/>
        <dbReference type="ChEBI" id="CHEBI:456215"/>
        <dbReference type="EC" id="6.1.1.14"/>
    </reaction>
</comment>
<dbReference type="PANTHER" id="PTHR30075">
    <property type="entry name" value="GLYCYL-TRNA SYNTHETASE"/>
    <property type="match status" value="1"/>
</dbReference>
<dbReference type="SUPFAM" id="SSF109604">
    <property type="entry name" value="HD-domain/PDEase-like"/>
    <property type="match status" value="1"/>
</dbReference>
<keyword evidence="9 11" id="KW-0030">Aminoacyl-tRNA synthetase</keyword>
<name>U2G264_9GAMM</name>
<dbReference type="Proteomes" id="UP000006242">
    <property type="component" value="Unassembled WGS sequence"/>
</dbReference>
<evidence type="ECO:0000259" key="12">
    <source>
        <dbReference type="SMART" id="SM00836"/>
    </source>
</evidence>
<proteinExistence type="inferred from homology"/>
<evidence type="ECO:0000256" key="5">
    <source>
        <dbReference type="ARBA" id="ARBA00022598"/>
    </source>
</evidence>
<keyword evidence="5 11" id="KW-0436">Ligase</keyword>
<dbReference type="SMART" id="SM00836">
    <property type="entry name" value="DALR_1"/>
    <property type="match status" value="1"/>
</dbReference>
<dbReference type="AlphaFoldDB" id="U2G264"/>
<comment type="subunit">
    <text evidence="3 11">Tetramer of two alpha and two beta subunits.</text>
</comment>
<dbReference type="InterPro" id="IPR015944">
    <property type="entry name" value="Gly-tRNA-synth_bsu"/>
</dbReference>
<sequence>MTATLLIEIGVEELPPRAMRALADAFADGVTGALSEAGLTLGATTRYATPRRLAVAIADTDETTQPIEVEKAGPTLAIAYDDAGKPTKAAEGFARSVGMSVDALEQEDSDKGKRLVYRATEPGKPIATLVQAAVDQALKRLPIPKLMRWGDSDAAFVRPVHWVVALHGNEIVPLSVFGESAGRRTYGHRFHHPDAIDLANADDYAEALNNAWVVVDPDSRKQRIVEQVGKAASSFGGEAVIDDGLVEEVTALVEWPVGIAGRFDERFLVLPREVLISTLQEHQRYFPIENDAGGLLAGFITVANIESRDVAQVIAGNERVVRPRLSDALFFWDQDRRQGLAHNVDGLARVTFQQSLGSLADKSARIAAAGKRLADPTGASLDIVQRAATLAKADLLTEMVGEFPDLQGRMGYYYAREDGEPAEVADAIAEQYAPARAGADIAATPAGRALSLADRLDTLSGIFAIGRRPSGDKDPFGLRRAALGVLRTVIEAGLVLDLRAELAAALANQPVDAEADTLDALWMFHMERLRGYYQDQGIGSDRFEAIIGLDLVDLVDFDRRIHALDAFGRDSDAQTVCGAHKRIRNILRRNADEIAQADFNADALSESAERDLAQAYLTQREVVVDAMKANDPGRALTALSALAKPLDAFFDQVMVMAEDASVRQNRLALLGELDDLCREVADISCLSLEQSD</sequence>
<dbReference type="InterPro" id="IPR008909">
    <property type="entry name" value="DALR_anticod-bd"/>
</dbReference>
<evidence type="ECO:0000313" key="14">
    <source>
        <dbReference type="Proteomes" id="UP000006242"/>
    </source>
</evidence>
<evidence type="ECO:0000256" key="9">
    <source>
        <dbReference type="ARBA" id="ARBA00023146"/>
    </source>
</evidence>
<evidence type="ECO:0000256" key="8">
    <source>
        <dbReference type="ARBA" id="ARBA00022917"/>
    </source>
</evidence>
<dbReference type="RefSeq" id="WP_006914426.1">
    <property type="nucleotide sequence ID" value="NZ_AFNV02000003.1"/>
</dbReference>
<comment type="similarity">
    <text evidence="2 11">Belongs to the class-II aminoacyl-tRNA synthetase family.</text>
</comment>
<keyword evidence="7 11" id="KW-0067">ATP-binding</keyword>
<keyword evidence="4 11" id="KW-0963">Cytoplasm</keyword>
<dbReference type="PRINTS" id="PR01045">
    <property type="entry name" value="TRNASYNTHGB"/>
</dbReference>
<dbReference type="GO" id="GO:0004814">
    <property type="term" value="F:arginine-tRNA ligase activity"/>
    <property type="evidence" value="ECO:0007669"/>
    <property type="project" value="InterPro"/>
</dbReference>
<dbReference type="Pfam" id="PF05746">
    <property type="entry name" value="DALR_1"/>
    <property type="match status" value="1"/>
</dbReference>
<dbReference type="EC" id="6.1.1.14" evidence="11"/>
<dbReference type="OrthoDB" id="9775440at2"/>
<protein>
    <recommendedName>
        <fullName evidence="11">Glycine--tRNA ligase beta subunit</fullName>
        <ecNumber evidence="11">6.1.1.14</ecNumber>
    </recommendedName>
    <alternativeName>
        <fullName evidence="11">Glycyl-tRNA synthetase beta subunit</fullName>
        <shortName evidence="11">GlyRS</shortName>
    </alternativeName>
</protein>
<evidence type="ECO:0000256" key="10">
    <source>
        <dbReference type="ARBA" id="ARBA00047937"/>
    </source>
</evidence>
<dbReference type="PANTHER" id="PTHR30075:SF2">
    <property type="entry name" value="GLYCINE--TRNA LIGASE, CHLOROPLASTIC_MITOCHONDRIAL 2"/>
    <property type="match status" value="1"/>
</dbReference>
<dbReference type="GO" id="GO:0005829">
    <property type="term" value="C:cytosol"/>
    <property type="evidence" value="ECO:0007669"/>
    <property type="project" value="TreeGrafter"/>
</dbReference>
<evidence type="ECO:0000256" key="4">
    <source>
        <dbReference type="ARBA" id="ARBA00022490"/>
    </source>
</evidence>
<evidence type="ECO:0000256" key="3">
    <source>
        <dbReference type="ARBA" id="ARBA00011209"/>
    </source>
</evidence>
<reference evidence="13 14" key="1">
    <citation type="journal article" date="2011" name="J. Bacteriol.">
        <title>Genome sequence of Salinisphaera shabanensis, a gammaproteobacterium from the harsh, variable environment of the brine-seawater interface of the Shaban Deep in the Red Sea.</title>
        <authorList>
            <person name="Antunes A."/>
            <person name="Alam I."/>
            <person name="Bajic V.B."/>
            <person name="Stingl U."/>
        </authorList>
    </citation>
    <scope>NUCLEOTIDE SEQUENCE [LARGE SCALE GENOMIC DNA]</scope>
    <source>
        <strain evidence="13 14">E1L3A</strain>
    </source>
</reference>
<keyword evidence="6 11" id="KW-0547">Nucleotide-binding</keyword>
<dbReference type="GO" id="GO:0006426">
    <property type="term" value="P:glycyl-tRNA aminoacylation"/>
    <property type="evidence" value="ECO:0007669"/>
    <property type="project" value="UniProtKB-UniRule"/>
</dbReference>
<dbReference type="InterPro" id="IPR009080">
    <property type="entry name" value="tRNAsynth_Ia_anticodon-bd"/>
</dbReference>
<dbReference type="Pfam" id="PF02092">
    <property type="entry name" value="tRNA_synt_2f"/>
    <property type="match status" value="1"/>
</dbReference>
<evidence type="ECO:0000256" key="6">
    <source>
        <dbReference type="ARBA" id="ARBA00022741"/>
    </source>
</evidence>
<gene>
    <name evidence="11 13" type="primary">glyS</name>
    <name evidence="13" type="ORF">SSPSH_000413</name>
</gene>
<dbReference type="Gene3D" id="1.10.730.10">
    <property type="entry name" value="Isoleucyl-tRNA Synthetase, Domain 1"/>
    <property type="match status" value="1"/>
</dbReference>
<reference evidence="13 14" key="2">
    <citation type="journal article" date="2013" name="PLoS ONE">
        <title>INDIGO - INtegrated Data Warehouse of MIcrobial GenOmes with Examples from the Red Sea Extremophiles.</title>
        <authorList>
            <person name="Alam I."/>
            <person name="Antunes A."/>
            <person name="Kamau A.A."/>
            <person name="Ba Alawi W."/>
            <person name="Kalkatawi M."/>
            <person name="Stingl U."/>
            <person name="Bajic V.B."/>
        </authorList>
    </citation>
    <scope>NUCLEOTIDE SEQUENCE [LARGE SCALE GENOMIC DNA]</scope>
    <source>
        <strain evidence="13 14">E1L3A</strain>
    </source>
</reference>
<keyword evidence="14" id="KW-1185">Reference proteome</keyword>
<organism evidence="13 14">
    <name type="scientific">Salinisphaera shabanensis E1L3A</name>
    <dbReference type="NCBI Taxonomy" id="1033802"/>
    <lineage>
        <taxon>Bacteria</taxon>
        <taxon>Pseudomonadati</taxon>
        <taxon>Pseudomonadota</taxon>
        <taxon>Gammaproteobacteria</taxon>
        <taxon>Salinisphaerales</taxon>
        <taxon>Salinisphaeraceae</taxon>
        <taxon>Salinisphaera</taxon>
    </lineage>
</organism>
<dbReference type="GO" id="GO:0004820">
    <property type="term" value="F:glycine-tRNA ligase activity"/>
    <property type="evidence" value="ECO:0007669"/>
    <property type="project" value="UniProtKB-UniRule"/>
</dbReference>
<accession>U2G264</accession>
<evidence type="ECO:0000256" key="2">
    <source>
        <dbReference type="ARBA" id="ARBA00008226"/>
    </source>
</evidence>
<dbReference type="InterPro" id="IPR006194">
    <property type="entry name" value="Gly-tRNA-synth_heterodimer"/>
</dbReference>
<evidence type="ECO:0000313" key="13">
    <source>
        <dbReference type="EMBL" id="ERJ20303.1"/>
    </source>
</evidence>
<dbReference type="EMBL" id="AFNV02000003">
    <property type="protein sequence ID" value="ERJ20303.1"/>
    <property type="molecule type" value="Genomic_DNA"/>
</dbReference>
<comment type="caution">
    <text evidence="13">The sequence shown here is derived from an EMBL/GenBank/DDBJ whole genome shotgun (WGS) entry which is preliminary data.</text>
</comment>
<dbReference type="HAMAP" id="MF_00255">
    <property type="entry name" value="Gly_tRNA_synth_beta"/>
    <property type="match status" value="1"/>
</dbReference>
<dbReference type="GO" id="GO:0006420">
    <property type="term" value="P:arginyl-tRNA aminoacylation"/>
    <property type="evidence" value="ECO:0007669"/>
    <property type="project" value="InterPro"/>
</dbReference>
<dbReference type="NCBIfam" id="TIGR00211">
    <property type="entry name" value="glyS"/>
    <property type="match status" value="1"/>
</dbReference>
<dbReference type="SUPFAM" id="SSF47323">
    <property type="entry name" value="Anticodon-binding domain of a subclass of class I aminoacyl-tRNA synthetases"/>
    <property type="match status" value="1"/>
</dbReference>